<dbReference type="InterPro" id="IPR039425">
    <property type="entry name" value="RNA_pol_sigma-70-like"/>
</dbReference>
<evidence type="ECO:0000256" key="2">
    <source>
        <dbReference type="ARBA" id="ARBA00023015"/>
    </source>
</evidence>
<evidence type="ECO:0000256" key="3">
    <source>
        <dbReference type="ARBA" id="ARBA00023082"/>
    </source>
</evidence>
<accession>A0AAV5NQV7</accession>
<dbReference type="Pfam" id="PF04542">
    <property type="entry name" value="Sigma70_r2"/>
    <property type="match status" value="1"/>
</dbReference>
<dbReference type="EMBL" id="BSNX01000026">
    <property type="protein sequence ID" value="GLQ73000.1"/>
    <property type="molecule type" value="Genomic_DNA"/>
</dbReference>
<dbReference type="InterPro" id="IPR013325">
    <property type="entry name" value="RNA_pol_sigma_r2"/>
</dbReference>
<dbReference type="Gene3D" id="1.10.1740.10">
    <property type="match status" value="1"/>
</dbReference>
<keyword evidence="9" id="KW-1185">Reference proteome</keyword>
<sequence length="184" mass="21602">MQDKTDEQLMVMFSNGDQPAFAVLYARHKDPLYRYFKRQLKLEQQAMAEELFQEVWFKVIDAHGSYKPTAKFTTWLYQIAHNLMVDVYRKRLSEKDYLAQLDEINTEHMDENALAIRSKNAIRTCMDGLAPLQLEAFMLKHESGFSLKQICDIVASKPETIKTRLRYAMENLRECLTRKLGGRQ</sequence>
<dbReference type="GO" id="GO:0006352">
    <property type="term" value="P:DNA-templated transcription initiation"/>
    <property type="evidence" value="ECO:0007669"/>
    <property type="project" value="InterPro"/>
</dbReference>
<proteinExistence type="inferred from homology"/>
<dbReference type="SUPFAM" id="SSF88946">
    <property type="entry name" value="Sigma2 domain of RNA polymerase sigma factors"/>
    <property type="match status" value="1"/>
</dbReference>
<evidence type="ECO:0000256" key="5">
    <source>
        <dbReference type="ARBA" id="ARBA00023163"/>
    </source>
</evidence>
<dbReference type="GO" id="GO:0016987">
    <property type="term" value="F:sigma factor activity"/>
    <property type="evidence" value="ECO:0007669"/>
    <property type="project" value="UniProtKB-KW"/>
</dbReference>
<name>A0AAV5NQV7_9VIBR</name>
<evidence type="ECO:0000256" key="1">
    <source>
        <dbReference type="ARBA" id="ARBA00010641"/>
    </source>
</evidence>
<dbReference type="InterPro" id="IPR013249">
    <property type="entry name" value="RNA_pol_sigma70_r4_t2"/>
</dbReference>
<organism evidence="8 9">
    <name type="scientific">Vibrio penaeicida</name>
    <dbReference type="NCBI Taxonomy" id="104609"/>
    <lineage>
        <taxon>Bacteria</taxon>
        <taxon>Pseudomonadati</taxon>
        <taxon>Pseudomonadota</taxon>
        <taxon>Gammaproteobacteria</taxon>
        <taxon>Vibrionales</taxon>
        <taxon>Vibrionaceae</taxon>
        <taxon>Vibrio</taxon>
    </lineage>
</organism>
<evidence type="ECO:0000313" key="8">
    <source>
        <dbReference type="EMBL" id="GLQ73000.1"/>
    </source>
</evidence>
<dbReference type="Gene3D" id="1.10.10.10">
    <property type="entry name" value="Winged helix-like DNA-binding domain superfamily/Winged helix DNA-binding domain"/>
    <property type="match status" value="1"/>
</dbReference>
<dbReference type="SUPFAM" id="SSF88659">
    <property type="entry name" value="Sigma3 and sigma4 domains of RNA polymerase sigma factors"/>
    <property type="match status" value="1"/>
</dbReference>
<keyword evidence="5" id="KW-0804">Transcription</keyword>
<keyword evidence="2" id="KW-0805">Transcription regulation</keyword>
<feature type="domain" description="RNA polymerase sigma factor 70 region 4 type 2" evidence="7">
    <location>
        <begin position="120"/>
        <end position="171"/>
    </location>
</feature>
<dbReference type="GO" id="GO:0003677">
    <property type="term" value="F:DNA binding"/>
    <property type="evidence" value="ECO:0007669"/>
    <property type="project" value="UniProtKB-KW"/>
</dbReference>
<evidence type="ECO:0000259" key="7">
    <source>
        <dbReference type="Pfam" id="PF08281"/>
    </source>
</evidence>
<dbReference type="PANTHER" id="PTHR43133:SF8">
    <property type="entry name" value="RNA POLYMERASE SIGMA FACTOR HI_1459-RELATED"/>
    <property type="match status" value="1"/>
</dbReference>
<dbReference type="Pfam" id="PF08281">
    <property type="entry name" value="Sigma70_r4_2"/>
    <property type="match status" value="1"/>
</dbReference>
<evidence type="ECO:0000259" key="6">
    <source>
        <dbReference type="Pfam" id="PF04542"/>
    </source>
</evidence>
<dbReference type="PANTHER" id="PTHR43133">
    <property type="entry name" value="RNA POLYMERASE ECF-TYPE SIGMA FACTO"/>
    <property type="match status" value="1"/>
</dbReference>
<gene>
    <name evidence="8" type="ORF">GCM10007932_23600</name>
</gene>
<dbReference type="InterPro" id="IPR014284">
    <property type="entry name" value="RNA_pol_sigma-70_dom"/>
</dbReference>
<feature type="domain" description="RNA polymerase sigma-70 region 2" evidence="6">
    <location>
        <begin position="24"/>
        <end position="91"/>
    </location>
</feature>
<evidence type="ECO:0000256" key="4">
    <source>
        <dbReference type="ARBA" id="ARBA00023125"/>
    </source>
</evidence>
<keyword evidence="3" id="KW-0731">Sigma factor</keyword>
<keyword evidence="4" id="KW-0238">DNA-binding</keyword>
<dbReference type="InterPro" id="IPR013324">
    <property type="entry name" value="RNA_pol_sigma_r3/r4-like"/>
</dbReference>
<reference evidence="9" key="1">
    <citation type="journal article" date="2019" name="Int. J. Syst. Evol. Microbiol.">
        <title>The Global Catalogue of Microorganisms (GCM) 10K type strain sequencing project: providing services to taxonomists for standard genome sequencing and annotation.</title>
        <authorList>
            <consortium name="The Broad Institute Genomics Platform"/>
            <consortium name="The Broad Institute Genome Sequencing Center for Infectious Disease"/>
            <person name="Wu L."/>
            <person name="Ma J."/>
        </authorList>
    </citation>
    <scope>NUCLEOTIDE SEQUENCE [LARGE SCALE GENOMIC DNA]</scope>
    <source>
        <strain evidence="9">NBRC 15640</strain>
    </source>
</reference>
<dbReference type="RefSeq" id="WP_126610010.1">
    <property type="nucleotide sequence ID" value="NZ_AP025144.1"/>
</dbReference>
<dbReference type="AlphaFoldDB" id="A0AAV5NQV7"/>
<comment type="similarity">
    <text evidence="1">Belongs to the sigma-70 factor family. ECF subfamily.</text>
</comment>
<protein>
    <submittedName>
        <fullName evidence="8">Ecf-type RNA polymerase sigma factor</fullName>
    </submittedName>
</protein>
<dbReference type="InterPro" id="IPR036388">
    <property type="entry name" value="WH-like_DNA-bd_sf"/>
</dbReference>
<dbReference type="InterPro" id="IPR007627">
    <property type="entry name" value="RNA_pol_sigma70_r2"/>
</dbReference>
<dbReference type="Proteomes" id="UP001156690">
    <property type="component" value="Unassembled WGS sequence"/>
</dbReference>
<dbReference type="NCBIfam" id="TIGR02937">
    <property type="entry name" value="sigma70-ECF"/>
    <property type="match status" value="1"/>
</dbReference>
<comment type="caution">
    <text evidence="8">The sequence shown here is derived from an EMBL/GenBank/DDBJ whole genome shotgun (WGS) entry which is preliminary data.</text>
</comment>
<evidence type="ECO:0000313" key="9">
    <source>
        <dbReference type="Proteomes" id="UP001156690"/>
    </source>
</evidence>